<proteinExistence type="inferred from homology"/>
<name>C3XCZ0_OXAFO</name>
<protein>
    <recommendedName>
        <fullName evidence="2">UPF0125 protein OFBG_00027</fullName>
    </recommendedName>
</protein>
<comment type="similarity">
    <text evidence="1 2">Belongs to the UPF0125 (RnfH) family.</text>
</comment>
<sequence>MAETSTDSKMIPVQVCHVQPDRQIILDIRVPEKTTLIEAIEKSGILDLLSRQIRENEVGIFGKKRPFDTELNAHDRIEIYRPLSTTPQESRRLRTSLQDR</sequence>
<dbReference type="EMBL" id="GG658170">
    <property type="protein sequence ID" value="EEO28999.1"/>
    <property type="molecule type" value="Genomic_DNA"/>
</dbReference>
<dbReference type="HOGENOM" id="CLU_150721_1_0_4"/>
<dbReference type="eggNOG" id="COG2914">
    <property type="taxonomic scope" value="Bacteria"/>
</dbReference>
<dbReference type="STRING" id="847.BRW83_2262"/>
<dbReference type="InterPro" id="IPR016155">
    <property type="entry name" value="Mopterin_synth/thiamin_S_b"/>
</dbReference>
<evidence type="ECO:0000256" key="2">
    <source>
        <dbReference type="HAMAP-Rule" id="MF_00460"/>
    </source>
</evidence>
<keyword evidence="4" id="KW-1185">Reference proteome</keyword>
<dbReference type="PANTHER" id="PTHR37483:SF1">
    <property type="entry name" value="UPF0125 PROTEIN RATB"/>
    <property type="match status" value="1"/>
</dbReference>
<accession>C3XCZ0</accession>
<gene>
    <name evidence="3" type="ORF">OFBG_00027</name>
</gene>
<dbReference type="GeneID" id="77136086"/>
<evidence type="ECO:0000313" key="3">
    <source>
        <dbReference type="EMBL" id="EEO28999.1"/>
    </source>
</evidence>
<organism evidence="3 4">
    <name type="scientific">Oxalobacter formigenes OXCC13</name>
    <dbReference type="NCBI Taxonomy" id="556269"/>
    <lineage>
        <taxon>Bacteria</taxon>
        <taxon>Pseudomonadati</taxon>
        <taxon>Pseudomonadota</taxon>
        <taxon>Betaproteobacteria</taxon>
        <taxon>Burkholderiales</taxon>
        <taxon>Oxalobacteraceae</taxon>
        <taxon>Oxalobacter</taxon>
    </lineage>
</organism>
<dbReference type="Pfam" id="PF03658">
    <property type="entry name" value="Ub-RnfH"/>
    <property type="match status" value="1"/>
</dbReference>
<dbReference type="Gene3D" id="3.10.20.280">
    <property type="entry name" value="RnfH-like"/>
    <property type="match status" value="1"/>
</dbReference>
<evidence type="ECO:0000313" key="4">
    <source>
        <dbReference type="Proteomes" id="UP000005089"/>
    </source>
</evidence>
<dbReference type="SUPFAM" id="SSF54285">
    <property type="entry name" value="MoaD/ThiS"/>
    <property type="match status" value="1"/>
</dbReference>
<dbReference type="AlphaFoldDB" id="C3XCZ0"/>
<dbReference type="RefSeq" id="WP_005879199.1">
    <property type="nucleotide sequence ID" value="NZ_CP019430.1"/>
</dbReference>
<dbReference type="InterPro" id="IPR005346">
    <property type="entry name" value="RnfH"/>
</dbReference>
<dbReference type="Proteomes" id="UP000005089">
    <property type="component" value="Unassembled WGS sequence"/>
</dbReference>
<dbReference type="HAMAP" id="MF_00460">
    <property type="entry name" value="UPF0125_RnfH"/>
    <property type="match status" value="1"/>
</dbReference>
<dbReference type="PANTHER" id="PTHR37483">
    <property type="entry name" value="UPF0125 PROTEIN RATB"/>
    <property type="match status" value="1"/>
</dbReference>
<dbReference type="InterPro" id="IPR037021">
    <property type="entry name" value="RnfH_sf"/>
</dbReference>
<evidence type="ECO:0000256" key="1">
    <source>
        <dbReference type="ARBA" id="ARBA00010645"/>
    </source>
</evidence>
<reference evidence="3 4" key="1">
    <citation type="submission" date="2009-02" db="EMBL/GenBank/DDBJ databases">
        <title>The Genome Sequence of Oxalobacter formigenes OXCC13.</title>
        <authorList>
            <consortium name="The Broad Institute Genome Sequencing Platform"/>
            <person name="Ward D."/>
            <person name="Young S.K."/>
            <person name="Kodira C.D."/>
            <person name="Zeng Q."/>
            <person name="Koehrsen M."/>
            <person name="Alvarado L."/>
            <person name="Berlin A."/>
            <person name="Borenstein D."/>
            <person name="Chen Z."/>
            <person name="Engels R."/>
            <person name="Freedman E."/>
            <person name="Gellesch M."/>
            <person name="Goldberg J."/>
            <person name="Griggs A."/>
            <person name="Gujja S."/>
            <person name="Heiman D."/>
            <person name="Hepburn T."/>
            <person name="Howarth C."/>
            <person name="Jen D."/>
            <person name="Larson L."/>
            <person name="Lewis B."/>
            <person name="Mehta T."/>
            <person name="Park D."/>
            <person name="Pearson M."/>
            <person name="Roberts A."/>
            <person name="Saif S."/>
            <person name="Shea T."/>
            <person name="Shenoy N."/>
            <person name="Sisk P."/>
            <person name="Stolte C."/>
            <person name="Sykes S."/>
            <person name="Walk T."/>
            <person name="White J."/>
            <person name="Yandava C."/>
            <person name="Allison M.J."/>
            <person name="Lander E."/>
            <person name="Nusbaum C."/>
            <person name="Galagan J."/>
            <person name="Birren B."/>
        </authorList>
    </citation>
    <scope>NUCLEOTIDE SEQUENCE [LARGE SCALE GENOMIC DNA]</scope>
    <source>
        <strain evidence="3 4">OXCC13</strain>
    </source>
</reference>
<dbReference type="OrthoDB" id="9796575at2"/>